<organism evidence="2 3">
    <name type="scientific">Melissococcus plutonius</name>
    <dbReference type="NCBI Taxonomy" id="33970"/>
    <lineage>
        <taxon>Bacteria</taxon>
        <taxon>Bacillati</taxon>
        <taxon>Bacillota</taxon>
        <taxon>Bacilli</taxon>
        <taxon>Lactobacillales</taxon>
        <taxon>Enterococcaceae</taxon>
        <taxon>Melissococcus</taxon>
    </lineage>
</organism>
<dbReference type="AlphaFoldDB" id="A0A2Z5Y4Y7"/>
<geneLocation type="plasmid" evidence="3">
    <name>pmp1 dat561 dna</name>
</geneLocation>
<dbReference type="RefSeq" id="WP_423253154.1">
    <property type="nucleotide sequence ID" value="NZ_JBJWPV010000005.1"/>
</dbReference>
<sequence length="82" mass="9551">MLTICLVLIPMIIPKSSEWLVYRLLVGILPITQLDMAYVDWISYSIFGKIFNVYSFNLVIYTLIVLIGVPMIIKKYSKYEID</sequence>
<evidence type="ECO:0000313" key="3">
    <source>
        <dbReference type="Proteomes" id="UP000269226"/>
    </source>
</evidence>
<gene>
    <name evidence="2" type="ORF">DAT561_p1122</name>
</gene>
<feature type="transmembrane region" description="Helical" evidence="1">
    <location>
        <begin position="20"/>
        <end position="39"/>
    </location>
</feature>
<dbReference type="EMBL" id="AP018493">
    <property type="protein sequence ID" value="BBC61823.1"/>
    <property type="molecule type" value="Genomic_DNA"/>
</dbReference>
<keyword evidence="1" id="KW-0812">Transmembrane</keyword>
<keyword evidence="2" id="KW-0614">Plasmid</keyword>
<proteinExistence type="predicted"/>
<reference evidence="2 3" key="1">
    <citation type="submission" date="2018-01" db="EMBL/GenBank/DDBJ databases">
        <title>Whole genome sequence of Melissococcus plutonius DAT561.</title>
        <authorList>
            <person name="Okumura K."/>
            <person name="Takamatsu D."/>
            <person name="Okura M."/>
        </authorList>
    </citation>
    <scope>NUCLEOTIDE SEQUENCE [LARGE SCALE GENOMIC DNA]</scope>
    <source>
        <strain evidence="2 3">DAT561</strain>
        <plasmid evidence="3">pmp1 dat561 dna</plasmid>
    </source>
</reference>
<name>A0A2Z5Y4Y7_9ENTE</name>
<protein>
    <submittedName>
        <fullName evidence="2">Uncharacterized protein</fullName>
    </submittedName>
</protein>
<feature type="transmembrane region" description="Helical" evidence="1">
    <location>
        <begin position="51"/>
        <end position="73"/>
    </location>
</feature>
<evidence type="ECO:0000256" key="1">
    <source>
        <dbReference type="SAM" id="Phobius"/>
    </source>
</evidence>
<accession>A0A2Z5Y4Y7</accession>
<evidence type="ECO:0000313" key="2">
    <source>
        <dbReference type="EMBL" id="BBC61823.1"/>
    </source>
</evidence>
<dbReference type="Proteomes" id="UP000269226">
    <property type="component" value="Plasmid pMP1"/>
</dbReference>
<keyword evidence="1" id="KW-0472">Membrane</keyword>
<keyword evidence="1" id="KW-1133">Transmembrane helix</keyword>